<accession>Q2LPQ2</accession>
<gene>
    <name evidence="1" type="ORF">SYN_01154</name>
</gene>
<dbReference type="Proteomes" id="UP000001933">
    <property type="component" value="Chromosome"/>
</dbReference>
<reference evidence="1 2" key="1">
    <citation type="journal article" date="2007" name="Proc. Natl. Acad. Sci. U.S.A.">
        <title>The genome of Syntrophus aciditrophicus: life at the thermodynamic limit of microbial growth.</title>
        <authorList>
            <person name="McInerney M.J."/>
            <person name="Rohlin L."/>
            <person name="Mouttaki H."/>
            <person name="Kim U."/>
            <person name="Krupp R.S."/>
            <person name="Rios-Hernandez L."/>
            <person name="Sieber J."/>
            <person name="Struchtemeyer C.G."/>
            <person name="Bhattacharyya A."/>
            <person name="Campbell J.W."/>
            <person name="Gunsalus R.P."/>
        </authorList>
    </citation>
    <scope>NUCLEOTIDE SEQUENCE [LARGE SCALE GENOMIC DNA]</scope>
    <source>
        <strain evidence="1 2">SB</strain>
    </source>
</reference>
<dbReference type="HOGENOM" id="CLU_194452_0_0_7"/>
<dbReference type="EMBL" id="CP000252">
    <property type="protein sequence ID" value="ABC76251.1"/>
    <property type="molecule type" value="Genomic_DNA"/>
</dbReference>
<evidence type="ECO:0000313" key="2">
    <source>
        <dbReference type="Proteomes" id="UP000001933"/>
    </source>
</evidence>
<dbReference type="STRING" id="56780.SYN_01154"/>
<proteinExistence type="predicted"/>
<keyword evidence="2" id="KW-1185">Reference proteome</keyword>
<name>Q2LPQ2_SYNAS</name>
<dbReference type="InParanoid" id="Q2LPQ2"/>
<dbReference type="eggNOG" id="ENOG5032Y2U">
    <property type="taxonomic scope" value="Bacteria"/>
</dbReference>
<evidence type="ECO:0000313" key="1">
    <source>
        <dbReference type="EMBL" id="ABC76251.1"/>
    </source>
</evidence>
<organism evidence="1 2">
    <name type="scientific">Syntrophus aciditrophicus (strain SB)</name>
    <dbReference type="NCBI Taxonomy" id="56780"/>
    <lineage>
        <taxon>Bacteria</taxon>
        <taxon>Pseudomonadati</taxon>
        <taxon>Thermodesulfobacteriota</taxon>
        <taxon>Syntrophia</taxon>
        <taxon>Syntrophales</taxon>
        <taxon>Syntrophaceae</taxon>
        <taxon>Syntrophus</taxon>
    </lineage>
</organism>
<protein>
    <submittedName>
        <fullName evidence="1">Hypothetical cytosolic protein</fullName>
    </submittedName>
</protein>
<dbReference type="Pfam" id="PF20095">
    <property type="entry name" value="DUF6485"/>
    <property type="match status" value="1"/>
</dbReference>
<sequence>MKGQENKEEKMECKKEENLVSCLCTYYSCSRKGVCCDCIRYHLKSRQLPGCCFSRDAEATYDRSFEHFARLVQEGKV</sequence>
<dbReference type="AlphaFoldDB" id="Q2LPQ2"/>
<dbReference type="KEGG" id="sat:SYN_01154"/>